<protein>
    <submittedName>
        <fullName evidence="8">Heavy metal-associated isoprenylated plant 37</fullName>
    </submittedName>
</protein>
<proteinExistence type="inferred from homology"/>
<evidence type="ECO:0000256" key="1">
    <source>
        <dbReference type="ARBA" id="ARBA00004170"/>
    </source>
</evidence>
<gene>
    <name evidence="8" type="ORF">OLEA9_A112598</name>
</gene>
<dbReference type="AlphaFoldDB" id="A0A8S0TLV7"/>
<dbReference type="InterPro" id="IPR036163">
    <property type="entry name" value="HMA_dom_sf"/>
</dbReference>
<evidence type="ECO:0000256" key="4">
    <source>
        <dbReference type="ARBA" id="ARBA00023289"/>
    </source>
</evidence>
<evidence type="ECO:0000313" key="9">
    <source>
        <dbReference type="Proteomes" id="UP000594638"/>
    </source>
</evidence>
<dbReference type="InterPro" id="IPR006121">
    <property type="entry name" value="HMA_dom"/>
</dbReference>
<feature type="domain" description="HMA" evidence="7">
    <location>
        <begin position="12"/>
        <end position="75"/>
    </location>
</feature>
<dbReference type="PANTHER" id="PTHR45868">
    <property type="entry name" value="HEAVY METAL-ASSOCIATED ISOPRENYLATED PLANT PROTEIN 33-RELATED"/>
    <property type="match status" value="1"/>
</dbReference>
<dbReference type="Gene3D" id="3.30.70.100">
    <property type="match status" value="1"/>
</dbReference>
<dbReference type="GO" id="GO:0009626">
    <property type="term" value="P:plant-type hypersensitive response"/>
    <property type="evidence" value="ECO:0007669"/>
    <property type="project" value="UniProtKB-KW"/>
</dbReference>
<keyword evidence="4" id="KW-0449">Lipoprotein</keyword>
<evidence type="ECO:0000256" key="3">
    <source>
        <dbReference type="ARBA" id="ARBA00022723"/>
    </source>
</evidence>
<dbReference type="SUPFAM" id="SSF55008">
    <property type="entry name" value="HMA, heavy metal-associated domain"/>
    <property type="match status" value="1"/>
</dbReference>
<dbReference type="PANTHER" id="PTHR45868:SF19">
    <property type="entry name" value="HEAVY METAL-ASSOCIATED ISOPRENYLATED PLANT PROTEIN 37"/>
    <property type="match status" value="1"/>
</dbReference>
<dbReference type="EMBL" id="CACTIH010007251">
    <property type="protein sequence ID" value="CAA3005802.1"/>
    <property type="molecule type" value="Genomic_DNA"/>
</dbReference>
<reference evidence="8 9" key="1">
    <citation type="submission" date="2019-12" db="EMBL/GenBank/DDBJ databases">
        <authorList>
            <person name="Alioto T."/>
            <person name="Alioto T."/>
            <person name="Gomez Garrido J."/>
        </authorList>
    </citation>
    <scope>NUCLEOTIDE SEQUENCE [LARGE SCALE GENOMIC DNA]</scope>
</reference>
<organism evidence="8 9">
    <name type="scientific">Olea europaea subsp. europaea</name>
    <dbReference type="NCBI Taxonomy" id="158383"/>
    <lineage>
        <taxon>Eukaryota</taxon>
        <taxon>Viridiplantae</taxon>
        <taxon>Streptophyta</taxon>
        <taxon>Embryophyta</taxon>
        <taxon>Tracheophyta</taxon>
        <taxon>Spermatophyta</taxon>
        <taxon>Magnoliopsida</taxon>
        <taxon>eudicotyledons</taxon>
        <taxon>Gunneridae</taxon>
        <taxon>Pentapetalae</taxon>
        <taxon>asterids</taxon>
        <taxon>lamiids</taxon>
        <taxon>Lamiales</taxon>
        <taxon>Oleaceae</taxon>
        <taxon>Oleeae</taxon>
        <taxon>Olea</taxon>
    </lineage>
</organism>
<evidence type="ECO:0000259" key="7">
    <source>
        <dbReference type="PROSITE" id="PS50846"/>
    </source>
</evidence>
<name>A0A8S0TLV7_OLEEU</name>
<dbReference type="Proteomes" id="UP000594638">
    <property type="component" value="Unassembled WGS sequence"/>
</dbReference>
<evidence type="ECO:0000256" key="6">
    <source>
        <dbReference type="SAM" id="Coils"/>
    </source>
</evidence>
<dbReference type="CDD" id="cd00371">
    <property type="entry name" value="HMA"/>
    <property type="match status" value="1"/>
</dbReference>
<dbReference type="PROSITE" id="PS50846">
    <property type="entry name" value="HMA_2"/>
    <property type="match status" value="1"/>
</dbReference>
<keyword evidence="6" id="KW-0175">Coiled coil</keyword>
<evidence type="ECO:0000313" key="8">
    <source>
        <dbReference type="EMBL" id="CAA3005802.1"/>
    </source>
</evidence>
<dbReference type="GO" id="GO:0016020">
    <property type="term" value="C:membrane"/>
    <property type="evidence" value="ECO:0007669"/>
    <property type="project" value="UniProtKB-SubCell"/>
</dbReference>
<comment type="caution">
    <text evidence="8">The sequence shown here is derived from an EMBL/GenBank/DDBJ whole genome shotgun (WGS) entry which is preliminary data.</text>
</comment>
<accession>A0A8S0TLV7</accession>
<evidence type="ECO:0000256" key="2">
    <source>
        <dbReference type="ARBA" id="ARBA00022481"/>
    </source>
</evidence>
<dbReference type="Gramene" id="OE9A112598T1">
    <property type="protein sequence ID" value="OE9A112598C1"/>
    <property type="gene ID" value="OE9A112598"/>
</dbReference>
<dbReference type="Pfam" id="PF00403">
    <property type="entry name" value="HMA"/>
    <property type="match status" value="1"/>
</dbReference>
<comment type="similarity">
    <text evidence="5">Belongs to the HIPP family.</text>
</comment>
<keyword evidence="9" id="KW-1185">Reference proteome</keyword>
<feature type="coiled-coil region" evidence="6">
    <location>
        <begin position="122"/>
        <end position="149"/>
    </location>
</feature>
<evidence type="ECO:0000256" key="5">
    <source>
        <dbReference type="ARBA" id="ARBA00024045"/>
    </source>
</evidence>
<keyword evidence="3" id="KW-0479">Metal-binding</keyword>
<keyword evidence="2" id="KW-0488">Methylation</keyword>
<dbReference type="GO" id="GO:0046872">
    <property type="term" value="F:metal ion binding"/>
    <property type="evidence" value="ECO:0007669"/>
    <property type="project" value="UniProtKB-KW"/>
</dbReference>
<dbReference type="OrthoDB" id="689350at2759"/>
<comment type="subcellular location">
    <subcellularLocation>
        <location evidence="1">Membrane</location>
        <topology evidence="1">Peripheral membrane protein</topology>
    </subcellularLocation>
</comment>
<dbReference type="Gramene" id="OE9A112598T3">
    <property type="protein sequence ID" value="OE9A112598C3"/>
    <property type="gene ID" value="OE9A112598"/>
</dbReference>
<sequence>MTKDEDFKLLKIQNCVLRVNIHCDGCKHKVKKLLQRIEGVYQVNIDAELQKVTVSGSVAPATLIKKLVKAGKYAELWSQKPNQNQKQKVNCIKEDKDKKGQKQDMMKALESLKNQQKFPFLSEEDEECLDDEEEEYDEEEEMQQLIRDKLNLLTMLKQQGEVNAKKGAVAAMAGASNNGKINNAANGNGGKKGNPNPNVQMKANQLAALKNAQMGGTGGANAIPAEVKRGNDLNGMMNLAGFHGNGATNVAASVLGPPNSNVVGGGAFQVQPNNFYQGSAGLPINGLATGHKPSSTMMSMNGYQQFNNPSSLMNLQNRHALQQPQMMYNRSPFIPPSTGYYYNYEPVAYTYSDTGFNGDHSATHMFSDENANSCSIM</sequence>
<keyword evidence="4" id="KW-0636">Prenylation</keyword>